<evidence type="ECO:0000256" key="1">
    <source>
        <dbReference type="SAM" id="MobiDB-lite"/>
    </source>
</evidence>
<dbReference type="GeneID" id="92077633"/>
<reference evidence="2 3" key="1">
    <citation type="submission" date="2023-01" db="EMBL/GenBank/DDBJ databases">
        <title>Analysis of 21 Apiospora genomes using comparative genomics revels a genus with tremendous synthesis potential of carbohydrate active enzymes and secondary metabolites.</title>
        <authorList>
            <person name="Sorensen T."/>
        </authorList>
    </citation>
    <scope>NUCLEOTIDE SEQUENCE [LARGE SCALE GENOMIC DNA]</scope>
    <source>
        <strain evidence="2 3">CBS 24483</strain>
    </source>
</reference>
<dbReference type="RefSeq" id="XP_066700683.1">
    <property type="nucleotide sequence ID" value="XM_066844571.1"/>
</dbReference>
<comment type="caution">
    <text evidence="2">The sequence shown here is derived from an EMBL/GenBank/DDBJ whole genome shotgun (WGS) entry which is preliminary data.</text>
</comment>
<sequence length="203" mass="21972">MAAPGNTQQHWRNVAEQAERDLNTYEAKTGHGKTSVNDEAGVDTRVENKFPGAEVRYDADLSTNRGYNKRIPPEEGGEVDARGRQTRGEHFEGQGGPEQKYERQQRDLGGYDNANEVGSGRAPRPSEGGDAFREVGHGDRGSALEAGREAAGANVASDSKMRHKGQFKGSEYYTPESVPDSISAEGNLAPESVTQASRESEGY</sequence>
<feature type="compositionally biased region" description="Polar residues" evidence="1">
    <location>
        <begin position="1"/>
        <end position="11"/>
    </location>
</feature>
<dbReference type="Proteomes" id="UP001391051">
    <property type="component" value="Unassembled WGS sequence"/>
</dbReference>
<feature type="compositionally biased region" description="Basic and acidic residues" evidence="1">
    <location>
        <begin position="130"/>
        <end position="148"/>
    </location>
</feature>
<protein>
    <submittedName>
        <fullName evidence="2">Uncharacterized protein</fullName>
    </submittedName>
</protein>
<feature type="compositionally biased region" description="Basic and acidic residues" evidence="1">
    <location>
        <begin position="79"/>
        <end position="92"/>
    </location>
</feature>
<evidence type="ECO:0000313" key="3">
    <source>
        <dbReference type="Proteomes" id="UP001391051"/>
    </source>
</evidence>
<gene>
    <name evidence="2" type="ORF">PG986_008349</name>
</gene>
<accession>A0ABR1QFV8</accession>
<keyword evidence="3" id="KW-1185">Reference proteome</keyword>
<proteinExistence type="predicted"/>
<organism evidence="2 3">
    <name type="scientific">Apiospora aurea</name>
    <dbReference type="NCBI Taxonomy" id="335848"/>
    <lineage>
        <taxon>Eukaryota</taxon>
        <taxon>Fungi</taxon>
        <taxon>Dikarya</taxon>
        <taxon>Ascomycota</taxon>
        <taxon>Pezizomycotina</taxon>
        <taxon>Sordariomycetes</taxon>
        <taxon>Xylariomycetidae</taxon>
        <taxon>Amphisphaeriales</taxon>
        <taxon>Apiosporaceae</taxon>
        <taxon>Apiospora</taxon>
    </lineage>
</organism>
<feature type="region of interest" description="Disordered" evidence="1">
    <location>
        <begin position="1"/>
        <end position="203"/>
    </location>
</feature>
<dbReference type="EMBL" id="JAQQWE010000005">
    <property type="protein sequence ID" value="KAK7952621.1"/>
    <property type="molecule type" value="Genomic_DNA"/>
</dbReference>
<name>A0ABR1QFV8_9PEZI</name>
<evidence type="ECO:0000313" key="2">
    <source>
        <dbReference type="EMBL" id="KAK7952621.1"/>
    </source>
</evidence>